<evidence type="ECO:0000259" key="10">
    <source>
        <dbReference type="PROSITE" id="PS50893"/>
    </source>
</evidence>
<dbReference type="FunFam" id="3.40.50.300:FF:000634">
    <property type="entry name" value="Molybdenum import ATP-binding protein ModC"/>
    <property type="match status" value="1"/>
</dbReference>
<dbReference type="PANTHER" id="PTHR43514:SF10">
    <property type="entry name" value="MOLYBDENUM IMPORT ATP-BINDING PROTEIN MODC 2"/>
    <property type="match status" value="1"/>
</dbReference>
<evidence type="ECO:0000256" key="5">
    <source>
        <dbReference type="ARBA" id="ARBA00022741"/>
    </source>
</evidence>
<reference evidence="12 13" key="1">
    <citation type="submission" date="2015-09" db="EMBL/GenBank/DDBJ databases">
        <title>Genome announcement of multiple Pseudomonas syringae strains.</title>
        <authorList>
            <person name="Thakur S."/>
            <person name="Wang P.W."/>
            <person name="Gong Y."/>
            <person name="Weir B.S."/>
            <person name="Guttman D.S."/>
        </authorList>
    </citation>
    <scope>NUCLEOTIDE SEQUENCE [LARGE SCALE GENOMIC DNA]</scope>
    <source>
        <strain evidence="12 13">ICMP9419</strain>
    </source>
</reference>
<dbReference type="EMBL" id="LJQD01000262">
    <property type="protein sequence ID" value="KPW95494.1"/>
    <property type="molecule type" value="Genomic_DNA"/>
</dbReference>
<evidence type="ECO:0000256" key="7">
    <source>
        <dbReference type="ARBA" id="ARBA00022967"/>
    </source>
</evidence>
<feature type="domain" description="ABC transporter" evidence="10">
    <location>
        <begin position="2"/>
        <end position="236"/>
    </location>
</feature>
<dbReference type="InterPro" id="IPR004606">
    <property type="entry name" value="Mop_domain"/>
</dbReference>
<dbReference type="Pfam" id="PF03459">
    <property type="entry name" value="TOBE"/>
    <property type="match status" value="1"/>
</dbReference>
<dbReference type="InterPro" id="IPR011868">
    <property type="entry name" value="ModC_ABC_ATP-bd"/>
</dbReference>
<keyword evidence="2" id="KW-1003">Cell membrane</keyword>
<keyword evidence="5" id="KW-0547">Nucleotide-binding</keyword>
<dbReference type="AlphaFoldDB" id="A0A0N8R5L1"/>
<dbReference type="GO" id="GO:0016887">
    <property type="term" value="F:ATP hydrolysis activity"/>
    <property type="evidence" value="ECO:0007669"/>
    <property type="project" value="InterPro"/>
</dbReference>
<evidence type="ECO:0000256" key="8">
    <source>
        <dbReference type="ARBA" id="ARBA00023136"/>
    </source>
</evidence>
<keyword evidence="6" id="KW-0067">ATP-binding</keyword>
<dbReference type="GO" id="GO:0140359">
    <property type="term" value="F:ABC-type transporter activity"/>
    <property type="evidence" value="ECO:0007669"/>
    <property type="project" value="InterPro"/>
</dbReference>
<keyword evidence="7" id="KW-1278">Translocase</keyword>
<dbReference type="InterPro" id="IPR050334">
    <property type="entry name" value="Molybdenum_import_ModC"/>
</dbReference>
<dbReference type="NCBIfam" id="TIGR02142">
    <property type="entry name" value="modC_ABC"/>
    <property type="match status" value="1"/>
</dbReference>
<dbReference type="RefSeq" id="WP_004665280.1">
    <property type="nucleotide sequence ID" value="NZ_LIIH01000156.1"/>
</dbReference>
<dbReference type="PROSITE" id="PS51866">
    <property type="entry name" value="MOP"/>
    <property type="match status" value="1"/>
</dbReference>
<dbReference type="InterPro" id="IPR003439">
    <property type="entry name" value="ABC_transporter-like_ATP-bd"/>
</dbReference>
<dbReference type="GO" id="GO:0005524">
    <property type="term" value="F:ATP binding"/>
    <property type="evidence" value="ECO:0007669"/>
    <property type="project" value="UniProtKB-KW"/>
</dbReference>
<dbReference type="PATRIC" id="fig|264450.4.peg.3136"/>
<dbReference type="GO" id="GO:0015098">
    <property type="term" value="F:molybdate ion transmembrane transporter activity"/>
    <property type="evidence" value="ECO:0007669"/>
    <property type="project" value="InterPro"/>
</dbReference>
<protein>
    <submittedName>
        <fullName evidence="12">ABC transporter:TOBE</fullName>
    </submittedName>
</protein>
<dbReference type="InterPro" id="IPR003593">
    <property type="entry name" value="AAA+_ATPase"/>
</dbReference>
<feature type="domain" description="Mop" evidence="11">
    <location>
        <begin position="297"/>
        <end position="362"/>
    </location>
</feature>
<dbReference type="Gene3D" id="2.40.50.100">
    <property type="match status" value="1"/>
</dbReference>
<evidence type="ECO:0000256" key="2">
    <source>
        <dbReference type="ARBA" id="ARBA00022475"/>
    </source>
</evidence>
<evidence type="ECO:0000256" key="1">
    <source>
        <dbReference type="ARBA" id="ARBA00022448"/>
    </source>
</evidence>
<gene>
    <name evidence="12" type="ORF">ALO79_06043</name>
</gene>
<proteinExistence type="predicted"/>
<dbReference type="PROSITE" id="PS00211">
    <property type="entry name" value="ABC_TRANSPORTER_1"/>
    <property type="match status" value="1"/>
</dbReference>
<dbReference type="InterPro" id="IPR008995">
    <property type="entry name" value="Mo/tungstate-bd_C_term_dom"/>
</dbReference>
<keyword evidence="1" id="KW-0813">Transport</keyword>
<dbReference type="InterPro" id="IPR017871">
    <property type="entry name" value="ABC_transporter-like_CS"/>
</dbReference>
<keyword evidence="4" id="KW-0997">Cell inner membrane</keyword>
<dbReference type="InterPro" id="IPR027417">
    <property type="entry name" value="P-loop_NTPase"/>
</dbReference>
<dbReference type="InterPro" id="IPR005116">
    <property type="entry name" value="Transp-assoc_OB_typ1"/>
</dbReference>
<dbReference type="SUPFAM" id="SSF52540">
    <property type="entry name" value="P-loop containing nucleoside triphosphate hydrolases"/>
    <property type="match status" value="1"/>
</dbReference>
<dbReference type="PROSITE" id="PS50893">
    <property type="entry name" value="ABC_TRANSPORTER_2"/>
    <property type="match status" value="1"/>
</dbReference>
<evidence type="ECO:0000313" key="13">
    <source>
        <dbReference type="Proteomes" id="UP000050381"/>
    </source>
</evidence>
<evidence type="ECO:0000256" key="9">
    <source>
        <dbReference type="PROSITE-ProRule" id="PRU01213"/>
    </source>
</evidence>
<comment type="caution">
    <text evidence="12">The sequence shown here is derived from an EMBL/GenBank/DDBJ whole genome shotgun (WGS) entry which is preliminary data.</text>
</comment>
<evidence type="ECO:0000259" key="11">
    <source>
        <dbReference type="PROSITE" id="PS51866"/>
    </source>
</evidence>
<keyword evidence="8" id="KW-0472">Membrane</keyword>
<evidence type="ECO:0000256" key="3">
    <source>
        <dbReference type="ARBA" id="ARBA00022505"/>
    </source>
</evidence>
<evidence type="ECO:0000313" key="12">
    <source>
        <dbReference type="EMBL" id="KPW95494.1"/>
    </source>
</evidence>
<dbReference type="SMART" id="SM00382">
    <property type="entry name" value="AAA"/>
    <property type="match status" value="1"/>
</dbReference>
<evidence type="ECO:0000256" key="6">
    <source>
        <dbReference type="ARBA" id="ARBA00022840"/>
    </source>
</evidence>
<dbReference type="Proteomes" id="UP000050381">
    <property type="component" value="Unassembled WGS sequence"/>
</dbReference>
<sequence length="362" mass="39819">MASPIEVRLHMTYPDFTVRTDLTLPGSGITALFGPSGSGKTTCLRCIAGLEKAGQGFIRVHDEVWQDTEKGVFLAPHKRAIGYVFQEASLFPHLSVRANLEFGMKRIPRQQRNIQLPQATELLGIDHLLERSPDKLSGGERQRVGIARALLTSPRLMLLDEPLAALDARRKSEILPYLERLHRELDIPMLYVSHAQDEVARLADHLVLLEAGNVLASGPIRETLARLDLPLAMGGDAGVVIEGTVSAYDRHYQLLSVTLPDSTLCMRVAHAEMQIGTLLRVKVQARDVSLNLQPDDQSSILNRLPVTVMEEALADNSAHVLVKLDAGGTPLLARITRYSSDQLNLHRGQSLWAQIKAVAVLA</sequence>
<dbReference type="PANTHER" id="PTHR43514">
    <property type="entry name" value="ABC TRANSPORTER I FAMILY MEMBER 10"/>
    <property type="match status" value="1"/>
</dbReference>
<dbReference type="Gene3D" id="3.40.50.300">
    <property type="entry name" value="P-loop containing nucleotide triphosphate hydrolases"/>
    <property type="match status" value="1"/>
</dbReference>
<dbReference type="Pfam" id="PF00005">
    <property type="entry name" value="ABC_tran"/>
    <property type="match status" value="1"/>
</dbReference>
<name>A0A0N8R5L1_PSESX</name>
<evidence type="ECO:0000256" key="4">
    <source>
        <dbReference type="ARBA" id="ARBA00022519"/>
    </source>
</evidence>
<accession>A0A0N8R5L1</accession>
<organism evidence="12 13">
    <name type="scientific">Pseudomonas syringae pv. castaneae</name>
    <dbReference type="NCBI Taxonomy" id="264450"/>
    <lineage>
        <taxon>Bacteria</taxon>
        <taxon>Pseudomonadati</taxon>
        <taxon>Pseudomonadota</taxon>
        <taxon>Gammaproteobacteria</taxon>
        <taxon>Pseudomonadales</taxon>
        <taxon>Pseudomonadaceae</taxon>
        <taxon>Pseudomonas</taxon>
        <taxon>Pseudomonas syringae</taxon>
    </lineage>
</organism>
<dbReference type="SUPFAM" id="SSF50331">
    <property type="entry name" value="MOP-like"/>
    <property type="match status" value="1"/>
</dbReference>
<keyword evidence="3 9" id="KW-0500">Molybdenum</keyword>
<dbReference type="GO" id="GO:0016020">
    <property type="term" value="C:membrane"/>
    <property type="evidence" value="ECO:0007669"/>
    <property type="project" value="InterPro"/>
</dbReference>